<evidence type="ECO:0000259" key="2">
    <source>
        <dbReference type="Pfam" id="PF14529"/>
    </source>
</evidence>
<feature type="domain" description="Endonuclease/exonuclease/phosphatase" evidence="2">
    <location>
        <begin position="162"/>
        <end position="277"/>
    </location>
</feature>
<protein>
    <recommendedName>
        <fullName evidence="2">Endonuclease/exonuclease/phosphatase domain-containing protein</fullName>
    </recommendedName>
</protein>
<dbReference type="Gene3D" id="3.60.10.10">
    <property type="entry name" value="Endonuclease/exonuclease/phosphatase"/>
    <property type="match status" value="1"/>
</dbReference>
<reference evidence="3 4" key="1">
    <citation type="submission" date="2024-06" db="EMBL/GenBank/DDBJ databases">
        <title>A chromosome-level genome assembly of beet webworm, Loxostege sticticalis.</title>
        <authorList>
            <person name="Zhang Y."/>
        </authorList>
    </citation>
    <scope>NUCLEOTIDE SEQUENCE [LARGE SCALE GENOMIC DNA]</scope>
    <source>
        <strain evidence="3">AQ028</strain>
        <tissue evidence="3">Male pupae</tissue>
    </source>
</reference>
<comment type="caution">
    <text evidence="3">The sequence shown here is derived from an EMBL/GenBank/DDBJ whole genome shotgun (WGS) entry which is preliminary data.</text>
</comment>
<dbReference type="SUPFAM" id="SSF56219">
    <property type="entry name" value="DNase I-like"/>
    <property type="match status" value="1"/>
</dbReference>
<dbReference type="Pfam" id="PF14529">
    <property type="entry name" value="Exo_endo_phos_2"/>
    <property type="match status" value="1"/>
</dbReference>
<gene>
    <name evidence="3" type="ORF">ABMA28_009758</name>
</gene>
<evidence type="ECO:0000256" key="1">
    <source>
        <dbReference type="SAM" id="MobiDB-lite"/>
    </source>
</evidence>
<proteinExistence type="predicted"/>
<dbReference type="Proteomes" id="UP001549921">
    <property type="component" value="Unassembled WGS sequence"/>
</dbReference>
<sequence>MSHRRPVPTLRSRQKTPTQRNQRRWRKPCRAPVRWRTTFGTTGGASAAKAASTPLRSENGPFRIIQTNLQHSQTATACLRRALEVEPETIALIQEPWIRRNKICGLSNIGGDLLLNTNVRNPRTCIFTPKHIQKLLITDFCSRDLTAVRFLTGPNQQLGNIVLASAYLPGDADIPTPELVSLVEYCDKEQLELIICTDSNAHHTLWSSVKNNTRGEELVNYLISTKLTLINIGSEPTFVNSRSQTIIDLTLATEAISNLISDWHVSREASCADHRWIRFNLNLTLPRSRPRRQPRKTDRHAFVRMVKSALDGVGNLTTNSNTNDIEQQVNKLTSILTNSYEQSCPLTPPMPGPKDRLLETLLHQHRNHQSGSTS</sequence>
<feature type="region of interest" description="Disordered" evidence="1">
    <location>
        <begin position="1"/>
        <end position="28"/>
    </location>
</feature>
<evidence type="ECO:0000313" key="3">
    <source>
        <dbReference type="EMBL" id="KAL0811348.1"/>
    </source>
</evidence>
<name>A0ABD0SBC2_LOXSC</name>
<dbReference type="PANTHER" id="PTHR33273:SF4">
    <property type="entry name" value="ENDONUCLEASE_EXONUCLEASE_PHOSPHATASE DOMAIN-CONTAINING PROTEIN"/>
    <property type="match status" value="1"/>
</dbReference>
<dbReference type="AlphaFoldDB" id="A0ABD0SBC2"/>
<dbReference type="PANTHER" id="PTHR33273">
    <property type="entry name" value="DOMAIN-CONTAINING PROTEIN, PUTATIVE-RELATED"/>
    <property type="match status" value="1"/>
</dbReference>
<dbReference type="EMBL" id="JBEDNZ010000024">
    <property type="protein sequence ID" value="KAL0811348.1"/>
    <property type="molecule type" value="Genomic_DNA"/>
</dbReference>
<dbReference type="InterPro" id="IPR036691">
    <property type="entry name" value="Endo/exonu/phosph_ase_sf"/>
</dbReference>
<organism evidence="3 4">
    <name type="scientific">Loxostege sticticalis</name>
    <name type="common">Beet webworm moth</name>
    <dbReference type="NCBI Taxonomy" id="481309"/>
    <lineage>
        <taxon>Eukaryota</taxon>
        <taxon>Metazoa</taxon>
        <taxon>Ecdysozoa</taxon>
        <taxon>Arthropoda</taxon>
        <taxon>Hexapoda</taxon>
        <taxon>Insecta</taxon>
        <taxon>Pterygota</taxon>
        <taxon>Neoptera</taxon>
        <taxon>Endopterygota</taxon>
        <taxon>Lepidoptera</taxon>
        <taxon>Glossata</taxon>
        <taxon>Ditrysia</taxon>
        <taxon>Pyraloidea</taxon>
        <taxon>Crambidae</taxon>
        <taxon>Pyraustinae</taxon>
        <taxon>Loxostege</taxon>
    </lineage>
</organism>
<evidence type="ECO:0000313" key="4">
    <source>
        <dbReference type="Proteomes" id="UP001549921"/>
    </source>
</evidence>
<dbReference type="InterPro" id="IPR005135">
    <property type="entry name" value="Endo/exonuclease/phosphatase"/>
</dbReference>
<accession>A0ABD0SBC2</accession>